<accession>A0AAU9IML9</accession>
<protein>
    <submittedName>
        <fullName evidence="4">Uncharacterized protein</fullName>
    </submittedName>
</protein>
<dbReference type="SUPFAM" id="SSF46689">
    <property type="entry name" value="Homeodomain-like"/>
    <property type="match status" value="1"/>
</dbReference>
<feature type="domain" description="HTH myb-type" evidence="3">
    <location>
        <begin position="4"/>
        <end position="57"/>
    </location>
</feature>
<dbReference type="EMBL" id="CAJZBQ010000009">
    <property type="protein sequence ID" value="CAG9313029.1"/>
    <property type="molecule type" value="Genomic_DNA"/>
</dbReference>
<evidence type="ECO:0000313" key="5">
    <source>
        <dbReference type="Proteomes" id="UP001162131"/>
    </source>
</evidence>
<dbReference type="SMART" id="SM00717">
    <property type="entry name" value="SANT"/>
    <property type="match status" value="1"/>
</dbReference>
<dbReference type="CDD" id="cd00167">
    <property type="entry name" value="SANT"/>
    <property type="match status" value="1"/>
</dbReference>
<dbReference type="Proteomes" id="UP001162131">
    <property type="component" value="Unassembled WGS sequence"/>
</dbReference>
<reference evidence="4" key="1">
    <citation type="submission" date="2021-09" db="EMBL/GenBank/DDBJ databases">
        <authorList>
            <consortium name="AG Swart"/>
            <person name="Singh M."/>
            <person name="Singh A."/>
            <person name="Seah K."/>
            <person name="Emmerich C."/>
        </authorList>
    </citation>
    <scope>NUCLEOTIDE SEQUENCE</scope>
    <source>
        <strain evidence="4">ATCC30299</strain>
    </source>
</reference>
<dbReference type="AlphaFoldDB" id="A0AAU9IML9"/>
<keyword evidence="1" id="KW-0539">Nucleus</keyword>
<name>A0AAU9IML9_9CILI</name>
<comment type="caution">
    <text evidence="4">The sequence shown here is derived from an EMBL/GenBank/DDBJ whole genome shotgun (WGS) entry which is preliminary data.</text>
</comment>
<dbReference type="Pfam" id="PF00249">
    <property type="entry name" value="Myb_DNA-binding"/>
    <property type="match status" value="1"/>
</dbReference>
<dbReference type="InterPro" id="IPR009057">
    <property type="entry name" value="Homeodomain-like_sf"/>
</dbReference>
<dbReference type="PROSITE" id="PS50090">
    <property type="entry name" value="MYB_LIKE"/>
    <property type="match status" value="1"/>
</dbReference>
<dbReference type="PANTHER" id="PTHR12802">
    <property type="entry name" value="SWI/SNF COMPLEX-RELATED"/>
    <property type="match status" value="1"/>
</dbReference>
<dbReference type="PROSITE" id="PS51294">
    <property type="entry name" value="HTH_MYB"/>
    <property type="match status" value="1"/>
</dbReference>
<evidence type="ECO:0000256" key="1">
    <source>
        <dbReference type="ARBA" id="ARBA00023242"/>
    </source>
</evidence>
<dbReference type="InterPro" id="IPR001005">
    <property type="entry name" value="SANT/Myb"/>
</dbReference>
<dbReference type="InterPro" id="IPR017930">
    <property type="entry name" value="Myb_dom"/>
</dbReference>
<proteinExistence type="predicted"/>
<feature type="domain" description="Myb-like" evidence="2">
    <location>
        <begin position="4"/>
        <end position="53"/>
    </location>
</feature>
<organism evidence="4 5">
    <name type="scientific">Blepharisma stoltei</name>
    <dbReference type="NCBI Taxonomy" id="1481888"/>
    <lineage>
        <taxon>Eukaryota</taxon>
        <taxon>Sar</taxon>
        <taxon>Alveolata</taxon>
        <taxon>Ciliophora</taxon>
        <taxon>Postciliodesmatophora</taxon>
        <taxon>Heterotrichea</taxon>
        <taxon>Heterotrichida</taxon>
        <taxon>Blepharismidae</taxon>
        <taxon>Blepharisma</taxon>
    </lineage>
</organism>
<dbReference type="Gene3D" id="1.10.10.60">
    <property type="entry name" value="Homeodomain-like"/>
    <property type="match status" value="1"/>
</dbReference>
<gene>
    <name evidence="4" type="ORF">BSTOLATCC_MIC7814</name>
</gene>
<evidence type="ECO:0000313" key="4">
    <source>
        <dbReference type="EMBL" id="CAG9313029.1"/>
    </source>
</evidence>
<keyword evidence="5" id="KW-1185">Reference proteome</keyword>
<evidence type="ECO:0000259" key="3">
    <source>
        <dbReference type="PROSITE" id="PS51294"/>
    </source>
</evidence>
<sequence>MTKGKKINHGRWTDSEHQRYEEALKMGLSWKKLAKVVASRTIQQCRSHHQKMKINPTSNRIAKIGITMIDACTQYEIPMAEHIFRASELTLNNVERLFKSFGYLSEEGFEATMYLSDALPKGI</sequence>
<evidence type="ECO:0000259" key="2">
    <source>
        <dbReference type="PROSITE" id="PS50090"/>
    </source>
</evidence>